<dbReference type="PANTHER" id="PTHR45911">
    <property type="entry name" value="C2 DOMAIN-CONTAINING PROTEIN"/>
    <property type="match status" value="1"/>
</dbReference>
<evidence type="ECO:0000313" key="5">
    <source>
        <dbReference type="Proteomes" id="UP000324632"/>
    </source>
</evidence>
<protein>
    <submittedName>
        <fullName evidence="4">Multiple C2 and transmembrane domain-containing protein 1</fullName>
    </submittedName>
</protein>
<dbReference type="PANTHER" id="PTHR45911:SF3">
    <property type="entry name" value="DYSFERLIN-RELATED"/>
    <property type="match status" value="1"/>
</dbReference>
<reference evidence="4 5" key="1">
    <citation type="journal article" date="2019" name="Mol. Ecol. Resour.">
        <title>Chromosome-level genome assembly of Triplophysa tibetana, a fish adapted to the harsh high-altitude environment of the Tibetan Plateau.</title>
        <authorList>
            <person name="Yang X."/>
            <person name="Liu H."/>
            <person name="Ma Z."/>
            <person name="Zou Y."/>
            <person name="Zou M."/>
            <person name="Mao Y."/>
            <person name="Li X."/>
            <person name="Wang H."/>
            <person name="Chen T."/>
            <person name="Wang W."/>
            <person name="Yang R."/>
        </authorList>
    </citation>
    <scope>NUCLEOTIDE SEQUENCE [LARGE SCALE GENOMIC DNA]</scope>
    <source>
        <strain evidence="4">TTIB1903HZAU</strain>
        <tissue evidence="4">Muscle</tissue>
    </source>
</reference>
<keyword evidence="2" id="KW-0479">Metal-binding</keyword>
<organism evidence="4 5">
    <name type="scientific">Triplophysa tibetana</name>
    <dbReference type="NCBI Taxonomy" id="1572043"/>
    <lineage>
        <taxon>Eukaryota</taxon>
        <taxon>Metazoa</taxon>
        <taxon>Chordata</taxon>
        <taxon>Craniata</taxon>
        <taxon>Vertebrata</taxon>
        <taxon>Euteleostomi</taxon>
        <taxon>Actinopterygii</taxon>
        <taxon>Neopterygii</taxon>
        <taxon>Teleostei</taxon>
        <taxon>Ostariophysi</taxon>
        <taxon>Cypriniformes</taxon>
        <taxon>Nemacheilidae</taxon>
        <taxon>Triplophysa</taxon>
    </lineage>
</organism>
<dbReference type="AlphaFoldDB" id="A0A5A9N770"/>
<evidence type="ECO:0000313" key="4">
    <source>
        <dbReference type="EMBL" id="KAA0704407.1"/>
    </source>
</evidence>
<keyword evidence="3" id="KW-0106">Calcium</keyword>
<evidence type="ECO:0000256" key="3">
    <source>
        <dbReference type="ARBA" id="ARBA00022837"/>
    </source>
</evidence>
<comment type="similarity">
    <text evidence="1">Belongs to the MCTP family.</text>
</comment>
<evidence type="ECO:0000256" key="1">
    <source>
        <dbReference type="ARBA" id="ARBA00007923"/>
    </source>
</evidence>
<dbReference type="EMBL" id="SOYY01000023">
    <property type="protein sequence ID" value="KAA0704407.1"/>
    <property type="molecule type" value="Genomic_DNA"/>
</dbReference>
<comment type="caution">
    <text evidence="4">The sequence shown here is derived from an EMBL/GenBank/DDBJ whole genome shotgun (WGS) entry which is preliminary data.</text>
</comment>
<proteinExistence type="inferred from homology"/>
<dbReference type="GO" id="GO:0046928">
    <property type="term" value="P:regulation of neurotransmitter secretion"/>
    <property type="evidence" value="ECO:0007669"/>
    <property type="project" value="TreeGrafter"/>
</dbReference>
<dbReference type="Proteomes" id="UP000324632">
    <property type="component" value="Chromosome 23"/>
</dbReference>
<dbReference type="GO" id="GO:0005509">
    <property type="term" value="F:calcium ion binding"/>
    <property type="evidence" value="ECO:0007669"/>
    <property type="project" value="TreeGrafter"/>
</dbReference>
<gene>
    <name evidence="4" type="ORF">E1301_Tti022727</name>
</gene>
<sequence>MPPLGDQGSAGRGGPLGLCQTAGCHVFLTQIRNGEQKAYVLKNKELTGPTKGLIFLEADVIFNSVKAGLRTFVPPEEKFFEEESKLSKQSLQQNFNRVKRCVLFLMNVGSYINSCFQWESPRRSSCAFLIFVTVVWNFEMYMLPLSLLLLLTWKSIVLVSGNEPRERSVQAMEDFLEDVDEDDDKDEKCSVGPSGAVCGREMLCSILMKLRCDPSPDAFVLSYTN</sequence>
<accession>A0A5A9N770</accession>
<keyword evidence="4" id="KW-0472">Membrane</keyword>
<keyword evidence="4" id="KW-0812">Transmembrane</keyword>
<name>A0A5A9N770_9TELE</name>
<dbReference type="GO" id="GO:0030672">
    <property type="term" value="C:synaptic vesicle membrane"/>
    <property type="evidence" value="ECO:0007669"/>
    <property type="project" value="TreeGrafter"/>
</dbReference>
<keyword evidence="5" id="KW-1185">Reference proteome</keyword>
<evidence type="ECO:0000256" key="2">
    <source>
        <dbReference type="ARBA" id="ARBA00022723"/>
    </source>
</evidence>